<reference evidence="2 3" key="1">
    <citation type="journal article" date="2016" name="Antonie Van Leeuwenhoek">
        <title>Nocardia donostiensis sp. nov., isolated from human respiratory specimens.</title>
        <authorList>
            <person name="Ercibengoa M."/>
            <person name="Bell M."/>
            <person name="Marimon J.M."/>
            <person name="Humrighouse B."/>
            <person name="Klenk H.P."/>
            <person name="Potter G."/>
            <person name="Perez-Trallero E."/>
        </authorList>
    </citation>
    <scope>NUCLEOTIDE SEQUENCE [LARGE SCALE GENOMIC DNA]</scope>
    <source>
        <strain evidence="2 3">X1655</strain>
    </source>
</reference>
<gene>
    <name evidence="2" type="ORF">B0T46_05710</name>
</gene>
<dbReference type="PANTHER" id="PTHR43798">
    <property type="entry name" value="MONOACYLGLYCEROL LIPASE"/>
    <property type="match status" value="1"/>
</dbReference>
<dbReference type="InterPro" id="IPR050266">
    <property type="entry name" value="AB_hydrolase_sf"/>
</dbReference>
<dbReference type="InterPro" id="IPR000073">
    <property type="entry name" value="AB_hydrolase_1"/>
</dbReference>
<keyword evidence="2" id="KW-0378">Hydrolase</keyword>
<feature type="domain" description="AB hydrolase-1" evidence="1">
    <location>
        <begin position="26"/>
        <end position="246"/>
    </location>
</feature>
<dbReference type="OrthoDB" id="63519at2"/>
<evidence type="ECO:0000313" key="3">
    <source>
        <dbReference type="Proteomes" id="UP000188836"/>
    </source>
</evidence>
<name>A0A1W0BIA8_9NOCA</name>
<dbReference type="Proteomes" id="UP000188836">
    <property type="component" value="Unassembled WGS sequence"/>
</dbReference>
<dbReference type="InterPro" id="IPR029058">
    <property type="entry name" value="AB_hydrolase_fold"/>
</dbReference>
<keyword evidence="3" id="KW-1185">Reference proteome</keyword>
<protein>
    <submittedName>
        <fullName evidence="2">Alpha/beta hydrolase</fullName>
    </submittedName>
</protein>
<organism evidence="2 3">
    <name type="scientific">Nocardia donostiensis</name>
    <dbReference type="NCBI Taxonomy" id="1538463"/>
    <lineage>
        <taxon>Bacteria</taxon>
        <taxon>Bacillati</taxon>
        <taxon>Actinomycetota</taxon>
        <taxon>Actinomycetes</taxon>
        <taxon>Mycobacteriales</taxon>
        <taxon>Nocardiaceae</taxon>
        <taxon>Nocardia</taxon>
    </lineage>
</organism>
<dbReference type="GO" id="GO:0016787">
    <property type="term" value="F:hydrolase activity"/>
    <property type="evidence" value="ECO:0007669"/>
    <property type="project" value="UniProtKB-KW"/>
</dbReference>
<dbReference type="AlphaFoldDB" id="A0A1W0BIA8"/>
<dbReference type="Pfam" id="PF12697">
    <property type="entry name" value="Abhydrolase_6"/>
    <property type="match status" value="1"/>
</dbReference>
<dbReference type="Gene3D" id="3.40.50.1820">
    <property type="entry name" value="alpha/beta hydrolase"/>
    <property type="match status" value="1"/>
</dbReference>
<dbReference type="EMBL" id="MUMY01000003">
    <property type="protein sequence ID" value="ONM49969.1"/>
    <property type="molecule type" value="Genomic_DNA"/>
</dbReference>
<sequence length="260" mass="26822">MVRGGRVTSADGTPITYLTRGHGPVILTVHGGLGSAVSMLPLAGHLAGDHTVVAMNCRGHGTSGSPQSPPDIRHEVADIAAVIDAVGPIEMLFGYSYGAVLALETTLAAPERIPLLAVYEPPLPITYPIPDIACLDTALAAGEYEQLLLRASAAAGGFSLAELAALREDPLWWFKVAQAPTLAATMRVLAGLDPAVDRYTAITAPTTLITGTTSADYILDATDLLAAVLPNPTRKTLHGQGHHVDPAVLAGALAPPPSPD</sequence>
<dbReference type="SUPFAM" id="SSF53474">
    <property type="entry name" value="alpha/beta-Hydrolases"/>
    <property type="match status" value="1"/>
</dbReference>
<evidence type="ECO:0000259" key="1">
    <source>
        <dbReference type="Pfam" id="PF12697"/>
    </source>
</evidence>
<dbReference type="GO" id="GO:0016020">
    <property type="term" value="C:membrane"/>
    <property type="evidence" value="ECO:0007669"/>
    <property type="project" value="TreeGrafter"/>
</dbReference>
<evidence type="ECO:0000313" key="2">
    <source>
        <dbReference type="EMBL" id="ONM49969.1"/>
    </source>
</evidence>
<proteinExistence type="predicted"/>
<accession>A0A1W0BIA8</accession>
<dbReference type="PANTHER" id="PTHR43798:SF33">
    <property type="entry name" value="HYDROLASE, PUTATIVE (AFU_ORTHOLOGUE AFUA_2G14860)-RELATED"/>
    <property type="match status" value="1"/>
</dbReference>
<dbReference type="STRING" id="1538463.B0T36_20265"/>
<comment type="caution">
    <text evidence="2">The sequence shown here is derived from an EMBL/GenBank/DDBJ whole genome shotgun (WGS) entry which is preliminary data.</text>
</comment>